<name>A0A066YQS5_9ACTN</name>
<sequence>MLRLERLCNRREAEPARRPCPASFQPPLRGVVLTGTSSPPPHPDDWVDRCLLAGPADQECLRFGAPVDRAALRALVAEQAARLTAAGLRRGGTAALRLAPSLGYTAALLACWQLGAQAVLLDHRLTDHEVARAVERLAPEVLVESAHGPAAAMRGFAETDPVPVALPNGRPAATGHALVQLSSGSTGPAKVIARTAADLLRELDCYARLAEFPKAGERVVLLSSVVHVLGLVGGLLNSLHARVPLTVPERMTTAGILAAIAADDRPTTVIGVPFHAELLAGASDPPPLPQLRRMIVAGELVRPGLPAAFTDRYGVPLGTMYGMTELGVIATDLDGDLHPEAVPVHGMDVREDGGELHIAMPASPYPGLTDATRWSDGRLHTRDAGRVDPATGRVTVLGRRDSQVSIGGLKVDLNEVEHTLAALPEVREAVVVFADGAIEAYLATECAGTDGTGGTDGVTRQADAVRAALARELAAFKRPRQLTFLPALPRTATGKLVRDAAVLRAAAP</sequence>
<evidence type="ECO:0000259" key="3">
    <source>
        <dbReference type="Pfam" id="PF00501"/>
    </source>
</evidence>
<evidence type="ECO:0000313" key="5">
    <source>
        <dbReference type="EMBL" id="KDN82334.1"/>
    </source>
</evidence>
<keyword evidence="6" id="KW-1185">Reference proteome</keyword>
<dbReference type="InterPro" id="IPR042099">
    <property type="entry name" value="ANL_N_sf"/>
</dbReference>
<dbReference type="Pfam" id="PF00501">
    <property type="entry name" value="AMP-binding"/>
    <property type="match status" value="1"/>
</dbReference>
<feature type="domain" description="AMP-binding enzyme C-terminal" evidence="4">
    <location>
        <begin position="415"/>
        <end position="495"/>
    </location>
</feature>
<dbReference type="InterPro" id="IPR045851">
    <property type="entry name" value="AMP-bd_C_sf"/>
</dbReference>
<dbReference type="GO" id="GO:0006631">
    <property type="term" value="P:fatty acid metabolic process"/>
    <property type="evidence" value="ECO:0007669"/>
    <property type="project" value="TreeGrafter"/>
</dbReference>
<feature type="domain" description="AMP-dependent synthetase/ligase" evidence="3">
    <location>
        <begin position="70"/>
        <end position="338"/>
    </location>
</feature>
<gene>
    <name evidence="5" type="ORF">KCH_58410</name>
</gene>
<dbReference type="Proteomes" id="UP000027178">
    <property type="component" value="Unassembled WGS sequence"/>
</dbReference>
<comment type="caution">
    <text evidence="5">The sequence shown here is derived from an EMBL/GenBank/DDBJ whole genome shotgun (WGS) entry which is preliminary data.</text>
</comment>
<dbReference type="GO" id="GO:0031956">
    <property type="term" value="F:medium-chain fatty acid-CoA ligase activity"/>
    <property type="evidence" value="ECO:0007669"/>
    <property type="project" value="TreeGrafter"/>
</dbReference>
<dbReference type="InterPro" id="IPR025110">
    <property type="entry name" value="AMP-bd_C"/>
</dbReference>
<dbReference type="SUPFAM" id="SSF56801">
    <property type="entry name" value="Acetyl-CoA synthetase-like"/>
    <property type="match status" value="1"/>
</dbReference>
<dbReference type="Gene3D" id="3.30.300.30">
    <property type="match status" value="1"/>
</dbReference>
<protein>
    <submittedName>
        <fullName evidence="5">AMP-dependent synthetase</fullName>
    </submittedName>
</protein>
<dbReference type="InterPro" id="IPR000873">
    <property type="entry name" value="AMP-dep_synth/lig_dom"/>
</dbReference>
<evidence type="ECO:0000313" key="6">
    <source>
        <dbReference type="Proteomes" id="UP000027178"/>
    </source>
</evidence>
<dbReference type="Pfam" id="PF13193">
    <property type="entry name" value="AMP-binding_C"/>
    <property type="match status" value="1"/>
</dbReference>
<dbReference type="AlphaFoldDB" id="A0A066YQS5"/>
<dbReference type="HOGENOM" id="CLU_000022_59_0_11"/>
<dbReference type="PANTHER" id="PTHR43201">
    <property type="entry name" value="ACYL-COA SYNTHETASE"/>
    <property type="match status" value="1"/>
</dbReference>
<organism evidence="5 6">
    <name type="scientific">Kitasatospora cheerisanensis KCTC 2395</name>
    <dbReference type="NCBI Taxonomy" id="1348663"/>
    <lineage>
        <taxon>Bacteria</taxon>
        <taxon>Bacillati</taxon>
        <taxon>Actinomycetota</taxon>
        <taxon>Actinomycetes</taxon>
        <taxon>Kitasatosporales</taxon>
        <taxon>Streptomycetaceae</taxon>
        <taxon>Kitasatospora</taxon>
    </lineage>
</organism>
<evidence type="ECO:0000259" key="4">
    <source>
        <dbReference type="Pfam" id="PF13193"/>
    </source>
</evidence>
<dbReference type="PATRIC" id="fig|1348663.4.peg.5651"/>
<accession>A0A066YQS5</accession>
<evidence type="ECO:0000256" key="2">
    <source>
        <dbReference type="ARBA" id="ARBA00022598"/>
    </source>
</evidence>
<evidence type="ECO:0000256" key="1">
    <source>
        <dbReference type="ARBA" id="ARBA00006432"/>
    </source>
</evidence>
<dbReference type="EMBL" id="JNBY01000112">
    <property type="protein sequence ID" value="KDN82334.1"/>
    <property type="molecule type" value="Genomic_DNA"/>
</dbReference>
<comment type="similarity">
    <text evidence="1">Belongs to the ATP-dependent AMP-binding enzyme family.</text>
</comment>
<reference evidence="5 6" key="1">
    <citation type="submission" date="2014-05" db="EMBL/GenBank/DDBJ databases">
        <title>Draft Genome Sequence of Kitasatospora cheerisanensis KCTC 2395.</title>
        <authorList>
            <person name="Nam D.H."/>
        </authorList>
    </citation>
    <scope>NUCLEOTIDE SEQUENCE [LARGE SCALE GENOMIC DNA]</scope>
    <source>
        <strain evidence="5 6">KCTC 2395</strain>
    </source>
</reference>
<dbReference type="Gene3D" id="3.40.50.12780">
    <property type="entry name" value="N-terminal domain of ligase-like"/>
    <property type="match status" value="1"/>
</dbReference>
<dbReference type="PANTHER" id="PTHR43201:SF5">
    <property type="entry name" value="MEDIUM-CHAIN ACYL-COA LIGASE ACSF2, MITOCHONDRIAL"/>
    <property type="match status" value="1"/>
</dbReference>
<proteinExistence type="inferred from homology"/>
<dbReference type="eggNOG" id="COG0318">
    <property type="taxonomic scope" value="Bacteria"/>
</dbReference>
<keyword evidence="2" id="KW-0436">Ligase</keyword>